<organism evidence="2 3">
    <name type="scientific">Cupriavidus pampae</name>
    <dbReference type="NCBI Taxonomy" id="659251"/>
    <lineage>
        <taxon>Bacteria</taxon>
        <taxon>Pseudomonadati</taxon>
        <taxon>Pseudomonadota</taxon>
        <taxon>Betaproteobacteria</taxon>
        <taxon>Burkholderiales</taxon>
        <taxon>Burkholderiaceae</taxon>
        <taxon>Cupriavidus</taxon>
    </lineage>
</organism>
<dbReference type="SUPFAM" id="SSF54506">
    <property type="entry name" value="Diaminopimelate epimerase-like"/>
    <property type="match status" value="1"/>
</dbReference>
<dbReference type="EMBL" id="CAJZAG010000003">
    <property type="protein sequence ID" value="CAG9169379.1"/>
    <property type="molecule type" value="Genomic_DNA"/>
</dbReference>
<reference evidence="2 3" key="1">
    <citation type="submission" date="2021-08" db="EMBL/GenBank/DDBJ databases">
        <authorList>
            <person name="Peeters C."/>
        </authorList>
    </citation>
    <scope>NUCLEOTIDE SEQUENCE [LARGE SCALE GENOMIC DNA]</scope>
    <source>
        <strain evidence="2 3">LMG 32289</strain>
    </source>
</reference>
<comment type="similarity">
    <text evidence="1">Belongs to the PhzF family.</text>
</comment>
<keyword evidence="3" id="KW-1185">Reference proteome</keyword>
<dbReference type="InterPro" id="IPR003719">
    <property type="entry name" value="Phenazine_PhzF-like"/>
</dbReference>
<dbReference type="PIRSF" id="PIRSF016184">
    <property type="entry name" value="PhzC_PhzF"/>
    <property type="match status" value="1"/>
</dbReference>
<comment type="caution">
    <text evidence="2">The sequence shown here is derived from an EMBL/GenBank/DDBJ whole genome shotgun (WGS) entry which is preliminary data.</text>
</comment>
<proteinExistence type="inferred from homology"/>
<dbReference type="PANTHER" id="PTHR13774:SF32">
    <property type="entry name" value="ANTISENSE-ENHANCING SEQUENCE 1"/>
    <property type="match status" value="1"/>
</dbReference>
<dbReference type="EC" id="5.3.3.17" evidence="2"/>
<dbReference type="NCBIfam" id="TIGR00654">
    <property type="entry name" value="PhzF_family"/>
    <property type="match status" value="1"/>
</dbReference>
<dbReference type="GO" id="GO:0102943">
    <property type="term" value="F:trans-2,3-dihydro-3-hydroxy-anthranilate isomerase activity"/>
    <property type="evidence" value="ECO:0007669"/>
    <property type="project" value="UniProtKB-EC"/>
</dbReference>
<dbReference type="RefSeq" id="WP_223984629.1">
    <property type="nucleotide sequence ID" value="NZ_CAJZAG010000003.1"/>
</dbReference>
<accession>A0ABM8WPR2</accession>
<sequence>MATYAYRIVNVFAESTLAGNPLCVFEDARGMDDATMQALALQFNLSETTFLLPSERATRRMRIFTPNFEMPFAGHPTLGTAHVVRELAGGGDALSLEVKAGIVPVSAGSGNDRDRWTLTAPTHGAPGTAPAGAPDATIASLLGLDASDLDGSPLWVNTGNEQLLVPLRSTDAVRRARPDGGRFEQWPQSPSSGRRCAYVFARDEQAPGKMLVRFFFTKNAGSFAEDPGTGSACANLGGWLLATGHALPAAYELDQGEAVERRCRLDLAVSAEGAIRVGGRVIELGRGTVTL</sequence>
<keyword evidence="2" id="KW-0413">Isomerase</keyword>
<gene>
    <name evidence="2" type="primary">phzF</name>
    <name evidence="2" type="ORF">LMG32289_01645</name>
</gene>
<dbReference type="Gene3D" id="3.10.310.10">
    <property type="entry name" value="Diaminopimelate Epimerase, Chain A, domain 1"/>
    <property type="match status" value="2"/>
</dbReference>
<name>A0ABM8WPR2_9BURK</name>
<evidence type="ECO:0000313" key="2">
    <source>
        <dbReference type="EMBL" id="CAG9169379.1"/>
    </source>
</evidence>
<dbReference type="PANTHER" id="PTHR13774">
    <property type="entry name" value="PHENAZINE BIOSYNTHESIS PROTEIN"/>
    <property type="match status" value="1"/>
</dbReference>
<evidence type="ECO:0000256" key="1">
    <source>
        <dbReference type="ARBA" id="ARBA00008270"/>
    </source>
</evidence>
<protein>
    <submittedName>
        <fullName evidence="2">Trans-2,3-dihydro-3-hydroxyanthranilate isomerase</fullName>
        <ecNumber evidence="2">5.3.3.17</ecNumber>
    </submittedName>
</protein>
<dbReference type="Pfam" id="PF02567">
    <property type="entry name" value="PhzC-PhzF"/>
    <property type="match status" value="1"/>
</dbReference>
<dbReference type="Proteomes" id="UP000706525">
    <property type="component" value="Unassembled WGS sequence"/>
</dbReference>
<evidence type="ECO:0000313" key="3">
    <source>
        <dbReference type="Proteomes" id="UP000706525"/>
    </source>
</evidence>